<organism evidence="7 9">
    <name type="scientific">Marivita cryptomonadis</name>
    <dbReference type="NCBI Taxonomy" id="505252"/>
    <lineage>
        <taxon>Bacteria</taxon>
        <taxon>Pseudomonadati</taxon>
        <taxon>Pseudomonadota</taxon>
        <taxon>Alphaproteobacteria</taxon>
        <taxon>Rhodobacterales</taxon>
        <taxon>Roseobacteraceae</taxon>
        <taxon>Marivita</taxon>
    </lineage>
</organism>
<comment type="caution">
    <text evidence="7">The sequence shown here is derived from an EMBL/GenBank/DDBJ whole genome shotgun (WGS) entry which is preliminary data.</text>
</comment>
<feature type="transmembrane region" description="Helical" evidence="6">
    <location>
        <begin position="296"/>
        <end position="314"/>
    </location>
</feature>
<accession>A0A9Q2RYT9</accession>
<evidence type="ECO:0000256" key="6">
    <source>
        <dbReference type="SAM" id="Phobius"/>
    </source>
</evidence>
<dbReference type="PANTHER" id="PTHR32196">
    <property type="entry name" value="ABC TRANSPORTER PERMEASE PROTEIN YPHD-RELATED-RELATED"/>
    <property type="match status" value="1"/>
</dbReference>
<dbReference type="GO" id="GO:0005886">
    <property type="term" value="C:plasma membrane"/>
    <property type="evidence" value="ECO:0007669"/>
    <property type="project" value="UniProtKB-SubCell"/>
</dbReference>
<evidence type="ECO:0000256" key="5">
    <source>
        <dbReference type="ARBA" id="ARBA00023136"/>
    </source>
</evidence>
<feature type="transmembrane region" description="Helical" evidence="6">
    <location>
        <begin position="12"/>
        <end position="30"/>
    </location>
</feature>
<feature type="transmembrane region" description="Helical" evidence="6">
    <location>
        <begin position="162"/>
        <end position="180"/>
    </location>
</feature>
<keyword evidence="3 6" id="KW-0812">Transmembrane</keyword>
<feature type="transmembrane region" description="Helical" evidence="6">
    <location>
        <begin position="243"/>
        <end position="261"/>
    </location>
</feature>
<dbReference type="InterPro" id="IPR001851">
    <property type="entry name" value="ABC_transp_permease"/>
</dbReference>
<protein>
    <submittedName>
        <fullName evidence="7">ABC transporter permease</fullName>
    </submittedName>
</protein>
<sequence>MNRKILNQFNHLAVPLGLVVILVVLTAMRAPQTFTYVGLAGAVLIAAPLILAAMAITPIAIAGRGGVDLSIGPMIGFVNVTIVVWLGALEITNPLAVFAFAIGLACLWQFLLAMIIIYVRISPIIASLAGYMILQGVNLVILPRPGGFAPEWLSDWGWGTELLGPVLYILIAACALWYVFQKTPMFQHIRLMGADERTAYTSGVNIVAARIAAHLVAGVFAGLAALCLTGMIGSGDPSQGNTLTLQAITALVLGGTSLSGGKGGVTGSILGAVAMYLVFVVLSSFNFGAISGYMTQLSYGLMLVLSLLISLFTTQSRLRTA</sequence>
<dbReference type="RefSeq" id="WP_138488298.1">
    <property type="nucleotide sequence ID" value="NZ_JAFBWU010000013.1"/>
</dbReference>
<dbReference type="Pfam" id="PF02653">
    <property type="entry name" value="BPD_transp_2"/>
    <property type="match status" value="1"/>
</dbReference>
<evidence type="ECO:0000313" key="10">
    <source>
        <dbReference type="Proteomes" id="UP000809440"/>
    </source>
</evidence>
<gene>
    <name evidence="7" type="ORF">JQX41_17710</name>
    <name evidence="8" type="ORF">JQX48_17725</name>
</gene>
<feature type="transmembrane region" description="Helical" evidence="6">
    <location>
        <begin position="268"/>
        <end position="290"/>
    </location>
</feature>
<keyword evidence="10" id="KW-1185">Reference proteome</keyword>
<evidence type="ECO:0000313" key="7">
    <source>
        <dbReference type="EMBL" id="MBM2414160.1"/>
    </source>
</evidence>
<evidence type="ECO:0000256" key="3">
    <source>
        <dbReference type="ARBA" id="ARBA00022692"/>
    </source>
</evidence>
<dbReference type="AlphaFoldDB" id="A0A9Q2RYT9"/>
<proteinExistence type="predicted"/>
<dbReference type="CDD" id="cd06579">
    <property type="entry name" value="TM_PBP1_transp_AraH_like"/>
    <property type="match status" value="1"/>
</dbReference>
<dbReference type="EMBL" id="JAFBXE010000013">
    <property type="protein sequence ID" value="MBM2414160.1"/>
    <property type="molecule type" value="Genomic_DNA"/>
</dbReference>
<feature type="transmembrane region" description="Helical" evidence="6">
    <location>
        <begin position="69"/>
        <end position="89"/>
    </location>
</feature>
<name>A0A9Q2RYT9_9RHOB</name>
<feature type="transmembrane region" description="Helical" evidence="6">
    <location>
        <begin position="124"/>
        <end position="142"/>
    </location>
</feature>
<keyword evidence="2" id="KW-1003">Cell membrane</keyword>
<feature type="transmembrane region" description="Helical" evidence="6">
    <location>
        <begin position="211"/>
        <end position="231"/>
    </location>
</feature>
<dbReference type="EMBL" id="JAFBXF010000013">
    <property type="protein sequence ID" value="MBM2418830.1"/>
    <property type="molecule type" value="Genomic_DNA"/>
</dbReference>
<evidence type="ECO:0000313" key="9">
    <source>
        <dbReference type="Proteomes" id="UP000755667"/>
    </source>
</evidence>
<keyword evidence="5 6" id="KW-0472">Membrane</keyword>
<evidence type="ECO:0000256" key="1">
    <source>
        <dbReference type="ARBA" id="ARBA00004651"/>
    </source>
</evidence>
<dbReference type="GO" id="GO:0022857">
    <property type="term" value="F:transmembrane transporter activity"/>
    <property type="evidence" value="ECO:0007669"/>
    <property type="project" value="InterPro"/>
</dbReference>
<reference evidence="7 10" key="1">
    <citation type="submission" date="2021-01" db="EMBL/GenBank/DDBJ databases">
        <title>Diatom-associated Roseobacters Show Island Model of Population Structure.</title>
        <authorList>
            <person name="Qu L."/>
            <person name="Feng X."/>
            <person name="Chen Y."/>
            <person name="Li L."/>
            <person name="Wang X."/>
            <person name="Hu Z."/>
            <person name="Wang H."/>
            <person name="Luo H."/>
        </authorList>
    </citation>
    <scope>NUCLEOTIDE SEQUENCE</scope>
    <source>
        <strain evidence="8 10">CC28-63</strain>
        <strain evidence="7">CC28-69</strain>
    </source>
</reference>
<feature type="transmembrane region" description="Helical" evidence="6">
    <location>
        <begin position="95"/>
        <end position="117"/>
    </location>
</feature>
<keyword evidence="4 6" id="KW-1133">Transmembrane helix</keyword>
<evidence type="ECO:0000256" key="4">
    <source>
        <dbReference type="ARBA" id="ARBA00022989"/>
    </source>
</evidence>
<evidence type="ECO:0000313" key="8">
    <source>
        <dbReference type="EMBL" id="MBM2418830.1"/>
    </source>
</evidence>
<comment type="subcellular location">
    <subcellularLocation>
        <location evidence="1">Cell membrane</location>
        <topology evidence="1">Multi-pass membrane protein</topology>
    </subcellularLocation>
</comment>
<feature type="transmembrane region" description="Helical" evidence="6">
    <location>
        <begin position="36"/>
        <end position="57"/>
    </location>
</feature>
<dbReference type="Proteomes" id="UP000809440">
    <property type="component" value="Unassembled WGS sequence"/>
</dbReference>
<evidence type="ECO:0000256" key="2">
    <source>
        <dbReference type="ARBA" id="ARBA00022475"/>
    </source>
</evidence>
<dbReference type="Proteomes" id="UP000755667">
    <property type="component" value="Unassembled WGS sequence"/>
</dbReference>